<reference evidence="8 9" key="1">
    <citation type="submission" date="2016-11" db="EMBL/GenBank/DDBJ databases">
        <title>Complete genome sequence of Streptomyces niveus SCSIO 3406.</title>
        <authorList>
            <person name="Zhu Q."/>
            <person name="Cheng W."/>
            <person name="Song Y."/>
            <person name="Li Q."/>
            <person name="Ju J."/>
        </authorList>
    </citation>
    <scope>NUCLEOTIDE SEQUENCE [LARGE SCALE GENOMIC DNA]</scope>
    <source>
        <strain evidence="8 9">SCSIO 3406</strain>
    </source>
</reference>
<organism evidence="8 9">
    <name type="scientific">Streptomyces niveus</name>
    <name type="common">Streptomyces spheroides</name>
    <dbReference type="NCBI Taxonomy" id="193462"/>
    <lineage>
        <taxon>Bacteria</taxon>
        <taxon>Bacillati</taxon>
        <taxon>Actinomycetota</taxon>
        <taxon>Actinomycetes</taxon>
        <taxon>Kitasatosporales</taxon>
        <taxon>Streptomycetaceae</taxon>
        <taxon>Streptomyces</taxon>
    </lineage>
</organism>
<dbReference type="Proteomes" id="UP000189677">
    <property type="component" value="Chromosome"/>
</dbReference>
<name>A0A1U9QW54_STRNV</name>
<feature type="compositionally biased region" description="Gly residues" evidence="7">
    <location>
        <begin position="51"/>
        <end position="68"/>
    </location>
</feature>
<dbReference type="Gene3D" id="3.40.50.12580">
    <property type="match status" value="1"/>
</dbReference>
<evidence type="ECO:0000256" key="6">
    <source>
        <dbReference type="ARBA" id="ARBA00023136"/>
    </source>
</evidence>
<keyword evidence="5" id="KW-0777">Teichoic acid biosynthesis</keyword>
<evidence type="ECO:0000313" key="8">
    <source>
        <dbReference type="EMBL" id="AQU68460.1"/>
    </source>
</evidence>
<evidence type="ECO:0000256" key="2">
    <source>
        <dbReference type="ARBA" id="ARBA00010488"/>
    </source>
</evidence>
<dbReference type="KEGG" id="snw:BBN63_21835"/>
<dbReference type="InterPro" id="IPR043148">
    <property type="entry name" value="TagF_C"/>
</dbReference>
<proteinExistence type="inferred from homology"/>
<dbReference type="EMBL" id="CP018047">
    <property type="protein sequence ID" value="AQU68460.1"/>
    <property type="molecule type" value="Genomic_DNA"/>
</dbReference>
<dbReference type="InterPro" id="IPR029044">
    <property type="entry name" value="Nucleotide-diphossugar_trans"/>
</dbReference>
<dbReference type="CDD" id="cd00761">
    <property type="entry name" value="Glyco_tranf_GTA_type"/>
    <property type="match status" value="1"/>
</dbReference>
<gene>
    <name evidence="8" type="ORF">BBN63_21835</name>
</gene>
<evidence type="ECO:0000313" key="9">
    <source>
        <dbReference type="Proteomes" id="UP000189677"/>
    </source>
</evidence>
<feature type="region of interest" description="Disordered" evidence="7">
    <location>
        <begin position="43"/>
        <end position="75"/>
    </location>
</feature>
<protein>
    <submittedName>
        <fullName evidence="8">CDP-glycerol--glycerophosphate glycerophosphotransferase</fullName>
    </submittedName>
</protein>
<comment type="subcellular location">
    <subcellularLocation>
        <location evidence="1">Cell membrane</location>
        <topology evidence="1">Peripheral membrane protein</topology>
    </subcellularLocation>
</comment>
<dbReference type="Gene3D" id="3.90.550.10">
    <property type="entry name" value="Spore Coat Polysaccharide Biosynthesis Protein SpsA, Chain A"/>
    <property type="match status" value="1"/>
</dbReference>
<dbReference type="GO" id="GO:0005886">
    <property type="term" value="C:plasma membrane"/>
    <property type="evidence" value="ECO:0007669"/>
    <property type="project" value="UniProtKB-SubCell"/>
</dbReference>
<dbReference type="InterPro" id="IPR007554">
    <property type="entry name" value="Glycerophosphate_synth"/>
</dbReference>
<dbReference type="InterPro" id="IPR043149">
    <property type="entry name" value="TagF_N"/>
</dbReference>
<dbReference type="GO" id="GO:0047355">
    <property type="term" value="F:CDP-glycerol glycerophosphotransferase activity"/>
    <property type="evidence" value="ECO:0007669"/>
    <property type="project" value="InterPro"/>
</dbReference>
<keyword evidence="4 8" id="KW-0808">Transferase</keyword>
<evidence type="ECO:0000256" key="7">
    <source>
        <dbReference type="SAM" id="MobiDB-lite"/>
    </source>
</evidence>
<keyword evidence="3" id="KW-1003">Cell membrane</keyword>
<keyword evidence="6" id="KW-0472">Membrane</keyword>
<evidence type="ECO:0000256" key="3">
    <source>
        <dbReference type="ARBA" id="ARBA00022475"/>
    </source>
</evidence>
<keyword evidence="9" id="KW-1185">Reference proteome</keyword>
<comment type="similarity">
    <text evidence="2">Belongs to the CDP-glycerol glycerophosphotransferase family.</text>
</comment>
<dbReference type="Gene3D" id="3.40.50.11820">
    <property type="match status" value="1"/>
</dbReference>
<dbReference type="InterPro" id="IPR051612">
    <property type="entry name" value="Teichoic_Acid_Biosynth"/>
</dbReference>
<accession>A0A1U9QW54</accession>
<dbReference type="PANTHER" id="PTHR37316">
    <property type="entry name" value="TEICHOIC ACID GLYCEROL-PHOSPHATE PRIMASE"/>
    <property type="match status" value="1"/>
</dbReference>
<dbReference type="RefSeq" id="WP_078077063.1">
    <property type="nucleotide sequence ID" value="NZ_CP018047.1"/>
</dbReference>
<dbReference type="PANTHER" id="PTHR37316:SF3">
    <property type="entry name" value="TEICHOIC ACID GLYCEROL-PHOSPHATE TRANSFERASE"/>
    <property type="match status" value="1"/>
</dbReference>
<evidence type="ECO:0000256" key="1">
    <source>
        <dbReference type="ARBA" id="ARBA00004202"/>
    </source>
</evidence>
<evidence type="ECO:0000256" key="5">
    <source>
        <dbReference type="ARBA" id="ARBA00022944"/>
    </source>
</evidence>
<evidence type="ECO:0000256" key="4">
    <source>
        <dbReference type="ARBA" id="ARBA00022679"/>
    </source>
</evidence>
<dbReference type="SUPFAM" id="SSF53448">
    <property type="entry name" value="Nucleotide-diphospho-sugar transferases"/>
    <property type="match status" value="1"/>
</dbReference>
<dbReference type="Pfam" id="PF04464">
    <property type="entry name" value="Glyphos_transf"/>
    <property type="match status" value="1"/>
</dbReference>
<sequence length="980" mass="107736">MSAVEISCVVTAGPDPQALRRSVESVVAQTMRATEAVVVLGPALPPPVGGTATGGTATGGTAGAGPDGAGPDDAESVAEDVRAVADELAALDPARVRIVTSGAEAPTTAVLRNHGLDQARGRYVMVLSEGERLQQDACRNLWEAAERSGAELAAGRWTRRAGRRAKEQPPARIVESELYARSRTLDELADAPELVVADALVTGFCVRAALLERTGLRYAEDLDRAEILFGAEAATAASRIALVPNLIVGGRAPDDPAATLEGQLAAHVRVAELLTLQGRTALCEARDRAFLADQLVPLARQFPKLDAETRAHAAALVAALPAARIHPDLRLDPPPLERVCLQLLADGDADAVLAAGYALGRPGAVASALTEREGRVYWRAALPDDPGERAALDVTELGHHYREAADTPLLNHLTHCGQEGARLVLEGRLPAPLQLMPADAPLTATLEFVARGSDGRLVFRAPVEEMWREADTVRWRASVDLGALLRVGGARDRVCDPRLALNTPTGTTTGPLFLERDRADVVGRFRARPRLGRLFGDTWKPYVTVKHHLAFQLQARRSPGRLAAAALRYLTHFRPARKAKRLAKAVRRRFDRLSARSVKTRVYNRLLIRLPVRKGSVVFESHMGKCYGDSPRAIHEELREQRRRGMRHTWSYASSPEGFPADARLVRRLSWRYLWALARAQYWVDNQGFPLDLRKPPATTYLQTWHGSAYKRMGFAESRIKAQNAPEREKLSAALARFDHFLVRSEHDIATLARDYRLPADSLVRCGYPRNDRLVRARATDESRGRFPRPALAADLGIPDHRQVVLYAPTFRGMPKKGRTTRLPLDVRRFTERFGDEYVLLVRAHYLESAALPVCPPGTVVDVSAHHDVSELLALADVLITDYSSIMFDYALLDRPMVFFAPDLDAYVAERGSYFDLRAEAPGPVAESEDELHRFMGELKKSDTAHREDRARFAEKFGGFESGQAARTAVDVLFAGRTRR</sequence>
<dbReference type="SUPFAM" id="SSF53756">
    <property type="entry name" value="UDP-Glycosyltransferase/glycogen phosphorylase"/>
    <property type="match status" value="1"/>
</dbReference>
<dbReference type="AlphaFoldDB" id="A0A1U9QW54"/>
<dbReference type="GO" id="GO:0019350">
    <property type="term" value="P:teichoic acid biosynthetic process"/>
    <property type="evidence" value="ECO:0007669"/>
    <property type="project" value="UniProtKB-KW"/>
</dbReference>
<dbReference type="OrthoDB" id="3183633at2"/>